<dbReference type="AlphaFoldDB" id="A0A2G8R868"/>
<accession>A0A2G8R868</accession>
<dbReference type="RefSeq" id="WP_099913084.1">
    <property type="nucleotide sequence ID" value="NZ_AWWI01000158.1"/>
</dbReference>
<dbReference type="SUPFAM" id="SSF48008">
    <property type="entry name" value="GntR ligand-binding domain-like"/>
    <property type="match status" value="1"/>
</dbReference>
<dbReference type="InterPro" id="IPR008920">
    <property type="entry name" value="TF_FadR/GntR_C"/>
</dbReference>
<keyword evidence="6" id="KW-1185">Reference proteome</keyword>
<evidence type="ECO:0000256" key="3">
    <source>
        <dbReference type="ARBA" id="ARBA00023163"/>
    </source>
</evidence>
<proteinExistence type="predicted"/>
<dbReference type="CDD" id="cd07377">
    <property type="entry name" value="WHTH_GntR"/>
    <property type="match status" value="1"/>
</dbReference>
<organism evidence="5 6">
    <name type="scientific">Puniceibacterium antarcticum</name>
    <dbReference type="NCBI Taxonomy" id="1206336"/>
    <lineage>
        <taxon>Bacteria</taxon>
        <taxon>Pseudomonadati</taxon>
        <taxon>Pseudomonadota</taxon>
        <taxon>Alphaproteobacteria</taxon>
        <taxon>Rhodobacterales</taxon>
        <taxon>Paracoccaceae</taxon>
        <taxon>Puniceibacterium</taxon>
    </lineage>
</organism>
<dbReference type="SUPFAM" id="SSF46785">
    <property type="entry name" value="Winged helix' DNA-binding domain"/>
    <property type="match status" value="1"/>
</dbReference>
<dbReference type="EMBL" id="AWWI01000158">
    <property type="protein sequence ID" value="PIL17750.1"/>
    <property type="molecule type" value="Genomic_DNA"/>
</dbReference>
<dbReference type="SMART" id="SM00345">
    <property type="entry name" value="HTH_GNTR"/>
    <property type="match status" value="1"/>
</dbReference>
<sequence>MVSKTQPISELAVGVGRPGSAKTVIKKISASQQIHDILRDRIVSLELAPGQYLSRAEISEAYGVSQTPVREAMQRLEEEGLLLIWPQSKTEVSPIDVAHAQETQFLRLSLELEVVRRLSRMTDRCFAADLEATVARQGRATDSEDFGAFRALDQAFHRDLCRLVGVEALWGLITARSGHIDRLRNLNLPDPGKLLSIMSCHRRLVEAIKAGDVQTAQDVVREHLSGTLAQVEYIRRRHPNFFQDNAAAS</sequence>
<evidence type="ECO:0000256" key="2">
    <source>
        <dbReference type="ARBA" id="ARBA00023125"/>
    </source>
</evidence>
<dbReference type="PANTHER" id="PTHR43537">
    <property type="entry name" value="TRANSCRIPTIONAL REGULATOR, GNTR FAMILY"/>
    <property type="match status" value="1"/>
</dbReference>
<dbReference type="InterPro" id="IPR000524">
    <property type="entry name" value="Tscrpt_reg_HTH_GntR"/>
</dbReference>
<reference evidence="5 6" key="1">
    <citation type="submission" date="2013-09" db="EMBL/GenBank/DDBJ databases">
        <title>Genome sequencing of Phaeobacter antarcticus sp. nov. SM1211.</title>
        <authorList>
            <person name="Zhang X.-Y."/>
            <person name="Liu C."/>
            <person name="Chen X.-L."/>
            <person name="Xie B.-B."/>
            <person name="Qin Q.-L."/>
            <person name="Rong J.-C."/>
            <person name="Zhang Y.-Z."/>
        </authorList>
    </citation>
    <scope>NUCLEOTIDE SEQUENCE [LARGE SCALE GENOMIC DNA]</scope>
    <source>
        <strain evidence="5 6">SM1211</strain>
    </source>
</reference>
<dbReference type="PRINTS" id="PR00035">
    <property type="entry name" value="HTHGNTR"/>
</dbReference>
<evidence type="ECO:0000256" key="1">
    <source>
        <dbReference type="ARBA" id="ARBA00023015"/>
    </source>
</evidence>
<dbReference type="Pfam" id="PF00392">
    <property type="entry name" value="GntR"/>
    <property type="match status" value="1"/>
</dbReference>
<dbReference type="Gene3D" id="1.10.10.10">
    <property type="entry name" value="Winged helix-like DNA-binding domain superfamily/Winged helix DNA-binding domain"/>
    <property type="match status" value="1"/>
</dbReference>
<dbReference type="PROSITE" id="PS50949">
    <property type="entry name" value="HTH_GNTR"/>
    <property type="match status" value="1"/>
</dbReference>
<evidence type="ECO:0000313" key="5">
    <source>
        <dbReference type="EMBL" id="PIL17750.1"/>
    </source>
</evidence>
<dbReference type="Pfam" id="PF07729">
    <property type="entry name" value="FCD"/>
    <property type="match status" value="1"/>
</dbReference>
<keyword evidence="1" id="KW-0805">Transcription regulation</keyword>
<keyword evidence="3" id="KW-0804">Transcription</keyword>
<protein>
    <recommendedName>
        <fullName evidence="4">HTH gntR-type domain-containing protein</fullName>
    </recommendedName>
</protein>
<dbReference type="InterPro" id="IPR036388">
    <property type="entry name" value="WH-like_DNA-bd_sf"/>
</dbReference>
<evidence type="ECO:0000259" key="4">
    <source>
        <dbReference type="PROSITE" id="PS50949"/>
    </source>
</evidence>
<dbReference type="Gene3D" id="1.20.120.530">
    <property type="entry name" value="GntR ligand-binding domain-like"/>
    <property type="match status" value="1"/>
</dbReference>
<dbReference type="SMART" id="SM00895">
    <property type="entry name" value="FCD"/>
    <property type="match status" value="1"/>
</dbReference>
<dbReference type="InterPro" id="IPR036390">
    <property type="entry name" value="WH_DNA-bd_sf"/>
</dbReference>
<evidence type="ECO:0000313" key="6">
    <source>
        <dbReference type="Proteomes" id="UP000231259"/>
    </source>
</evidence>
<keyword evidence="2" id="KW-0238">DNA-binding</keyword>
<comment type="caution">
    <text evidence="5">The sequence shown here is derived from an EMBL/GenBank/DDBJ whole genome shotgun (WGS) entry which is preliminary data.</text>
</comment>
<dbReference type="OrthoDB" id="8638122at2"/>
<feature type="domain" description="HTH gntR-type" evidence="4">
    <location>
        <begin position="28"/>
        <end position="95"/>
    </location>
</feature>
<dbReference type="GO" id="GO:0003700">
    <property type="term" value="F:DNA-binding transcription factor activity"/>
    <property type="evidence" value="ECO:0007669"/>
    <property type="project" value="InterPro"/>
</dbReference>
<gene>
    <name evidence="5" type="ORF">P775_23530</name>
</gene>
<dbReference type="InterPro" id="IPR011711">
    <property type="entry name" value="GntR_C"/>
</dbReference>
<name>A0A2G8R868_9RHOB</name>
<dbReference type="PANTHER" id="PTHR43537:SF45">
    <property type="entry name" value="GNTR FAMILY REGULATORY PROTEIN"/>
    <property type="match status" value="1"/>
</dbReference>
<dbReference type="GO" id="GO:0003677">
    <property type="term" value="F:DNA binding"/>
    <property type="evidence" value="ECO:0007669"/>
    <property type="project" value="UniProtKB-KW"/>
</dbReference>
<dbReference type="Proteomes" id="UP000231259">
    <property type="component" value="Unassembled WGS sequence"/>
</dbReference>